<dbReference type="NCBIfam" id="TIGR00842">
    <property type="entry name" value="bcct"/>
    <property type="match status" value="1"/>
</dbReference>
<evidence type="ECO:0000256" key="4">
    <source>
        <dbReference type="ARBA" id="ARBA00022475"/>
    </source>
</evidence>
<evidence type="ECO:0000256" key="6">
    <source>
        <dbReference type="ARBA" id="ARBA00022989"/>
    </source>
</evidence>
<proteinExistence type="inferred from homology"/>
<reference evidence="10 11" key="1">
    <citation type="submission" date="2015-03" db="EMBL/GenBank/DDBJ databases">
        <authorList>
            <person name="Krishnan R."/>
            <person name="Midha S."/>
            <person name="Patil P.B."/>
            <person name="Rameshkumar N."/>
        </authorList>
    </citation>
    <scope>NUCLEOTIDE SEQUENCE [LARGE SCALE GENOMIC DNA]</scope>
    <source>
        <strain evidence="10 11">L1E11</strain>
    </source>
</reference>
<keyword evidence="5 9" id="KW-0812">Transmembrane</keyword>
<feature type="compositionally biased region" description="Polar residues" evidence="8">
    <location>
        <begin position="526"/>
        <end position="537"/>
    </location>
</feature>
<keyword evidence="6 9" id="KW-1133">Transmembrane helix</keyword>
<gene>
    <name evidence="10" type="ORF">WH50_00110</name>
</gene>
<evidence type="ECO:0000256" key="7">
    <source>
        <dbReference type="ARBA" id="ARBA00023136"/>
    </source>
</evidence>
<dbReference type="EMBL" id="LAPT01000001">
    <property type="protein sequence ID" value="PXF33163.1"/>
    <property type="molecule type" value="Genomic_DNA"/>
</dbReference>
<feature type="transmembrane region" description="Helical" evidence="9">
    <location>
        <begin position="12"/>
        <end position="34"/>
    </location>
</feature>
<feature type="transmembrane region" description="Helical" evidence="9">
    <location>
        <begin position="235"/>
        <end position="256"/>
    </location>
</feature>
<comment type="similarity">
    <text evidence="2">Belongs to the BCCT transporter (TC 2.A.15) family.</text>
</comment>
<sequence length="537" mass="58518">MSSHISRHSPKNNSATMIYGSVALIVAFVLFTIINTTYASSLFNSMKAFIANELSWYYIGVICFCLILSLWLIISPYGSIRLGKDEDRPEFSNFSWFSMLFGAGIGIGILFWSIAEPIYHLQGNPFITDAQKGTVEAAQVAMRIAIFHWGLHGWGLFAVIGMLLAYFSYRKGLPLSIRSSLYPIFGERIYGPIGHAADLLSVFGTVFGIATSLGLGAKQMNTGLHYLFGLEVSTPVQIVLIVVISAIATASVLSGVNKGIRLLSEWNMHLTVVILALFIVFGPTVYLLGAFFTNLGDYITHAVNLGFWVNPNPKDAWQGDWTIFYWGWWIAWAPFCGIFIARISKGRTIREFVIGVLIAPTLLAAFWITIFGNTAMHIQLFGAGGIVEAVNSDVTMSLFKTIELMNIGHVMTVVMASICTVLLVTYFVTSADSATLVICTLVCMGDENPPSHYRIIWGALVGAVAAVLLAAGGLSALQTASIVAALPFSVVLLLAIYGLLKSLHEETSQTRKESIQNGRAERDSQDVSIESINTTSA</sequence>
<dbReference type="Proteomes" id="UP000248090">
    <property type="component" value="Unassembled WGS sequence"/>
</dbReference>
<feature type="transmembrane region" description="Helical" evidence="9">
    <location>
        <begin position="413"/>
        <end position="443"/>
    </location>
</feature>
<evidence type="ECO:0000256" key="1">
    <source>
        <dbReference type="ARBA" id="ARBA00004651"/>
    </source>
</evidence>
<dbReference type="Pfam" id="PF02028">
    <property type="entry name" value="BCCT"/>
    <property type="match status" value="1"/>
</dbReference>
<dbReference type="InterPro" id="IPR000060">
    <property type="entry name" value="BCCT_transptr"/>
</dbReference>
<feature type="transmembrane region" description="Helical" evidence="9">
    <location>
        <begin position="54"/>
        <end position="74"/>
    </location>
</feature>
<evidence type="ECO:0000313" key="10">
    <source>
        <dbReference type="EMBL" id="PXF33163.1"/>
    </source>
</evidence>
<accession>A0ABX5M6D4</accession>
<keyword evidence="7 9" id="KW-0472">Membrane</keyword>
<dbReference type="RefSeq" id="WP_207780107.1">
    <property type="nucleotide sequence ID" value="NZ_CP177354.1"/>
</dbReference>
<feature type="transmembrane region" description="Helical" evidence="9">
    <location>
        <begin position="323"/>
        <end position="340"/>
    </location>
</feature>
<feature type="transmembrane region" description="Helical" evidence="9">
    <location>
        <begin position="268"/>
        <end position="292"/>
    </location>
</feature>
<protein>
    <submittedName>
        <fullName evidence="10">Choline transporter</fullName>
    </submittedName>
</protein>
<feature type="region of interest" description="Disordered" evidence="8">
    <location>
        <begin position="511"/>
        <end position="537"/>
    </location>
</feature>
<feature type="transmembrane region" description="Helical" evidence="9">
    <location>
        <begin position="352"/>
        <end position="372"/>
    </location>
</feature>
<dbReference type="InterPro" id="IPR018093">
    <property type="entry name" value="BCCT_CS"/>
</dbReference>
<evidence type="ECO:0000256" key="8">
    <source>
        <dbReference type="SAM" id="MobiDB-lite"/>
    </source>
</evidence>
<keyword evidence="3" id="KW-0813">Transport</keyword>
<evidence type="ECO:0000256" key="9">
    <source>
        <dbReference type="SAM" id="Phobius"/>
    </source>
</evidence>
<comment type="subcellular location">
    <subcellularLocation>
        <location evidence="1">Cell membrane</location>
        <topology evidence="1">Multi-pass membrane protein</topology>
    </subcellularLocation>
</comment>
<evidence type="ECO:0000256" key="3">
    <source>
        <dbReference type="ARBA" id="ARBA00022448"/>
    </source>
</evidence>
<evidence type="ECO:0000256" key="5">
    <source>
        <dbReference type="ARBA" id="ARBA00022692"/>
    </source>
</evidence>
<dbReference type="PROSITE" id="PS01303">
    <property type="entry name" value="BCCT"/>
    <property type="match status" value="1"/>
</dbReference>
<keyword evidence="4" id="KW-1003">Cell membrane</keyword>
<evidence type="ECO:0000256" key="2">
    <source>
        <dbReference type="ARBA" id="ARBA00005658"/>
    </source>
</evidence>
<dbReference type="PANTHER" id="PTHR30047">
    <property type="entry name" value="HIGH-AFFINITY CHOLINE TRANSPORT PROTEIN-RELATED"/>
    <property type="match status" value="1"/>
</dbReference>
<organism evidence="10 11">
    <name type="scientific">Pokkaliibacter plantistimulans</name>
    <dbReference type="NCBI Taxonomy" id="1635171"/>
    <lineage>
        <taxon>Bacteria</taxon>
        <taxon>Pseudomonadati</taxon>
        <taxon>Pseudomonadota</taxon>
        <taxon>Gammaproteobacteria</taxon>
        <taxon>Oceanospirillales</taxon>
        <taxon>Balneatrichaceae</taxon>
        <taxon>Pokkaliibacter</taxon>
    </lineage>
</organism>
<dbReference type="PANTHER" id="PTHR30047:SF7">
    <property type="entry name" value="HIGH-AFFINITY CHOLINE TRANSPORT PROTEIN"/>
    <property type="match status" value="1"/>
</dbReference>
<feature type="transmembrane region" description="Helical" evidence="9">
    <location>
        <begin position="151"/>
        <end position="169"/>
    </location>
</feature>
<keyword evidence="11" id="KW-1185">Reference proteome</keyword>
<feature type="transmembrane region" description="Helical" evidence="9">
    <location>
        <begin position="94"/>
        <end position="115"/>
    </location>
</feature>
<evidence type="ECO:0000313" key="11">
    <source>
        <dbReference type="Proteomes" id="UP000248090"/>
    </source>
</evidence>
<feature type="transmembrane region" description="Helical" evidence="9">
    <location>
        <begin position="189"/>
        <end position="215"/>
    </location>
</feature>
<feature type="transmembrane region" description="Helical" evidence="9">
    <location>
        <begin position="480"/>
        <end position="500"/>
    </location>
</feature>
<feature type="transmembrane region" description="Helical" evidence="9">
    <location>
        <begin position="455"/>
        <end position="474"/>
    </location>
</feature>
<name>A0ABX5M6D4_9GAMM</name>
<comment type="caution">
    <text evidence="10">The sequence shown here is derived from an EMBL/GenBank/DDBJ whole genome shotgun (WGS) entry which is preliminary data.</text>
</comment>
<feature type="compositionally biased region" description="Basic and acidic residues" evidence="8">
    <location>
        <begin position="511"/>
        <end position="525"/>
    </location>
</feature>